<dbReference type="Gene3D" id="1.20.144.10">
    <property type="entry name" value="Phosphatidic acid phosphatase type 2/haloperoxidase"/>
    <property type="match status" value="1"/>
</dbReference>
<evidence type="ECO:0000313" key="4">
    <source>
        <dbReference type="Proteomes" id="UP001157974"/>
    </source>
</evidence>
<name>A0AAV8V068_9RHOD</name>
<keyword evidence="1" id="KW-0812">Transmembrane</keyword>
<dbReference type="Proteomes" id="UP001157974">
    <property type="component" value="Unassembled WGS sequence"/>
</dbReference>
<sequence length="243" mass="26211">MMIRAGVEGNIVETPLLSFLNGYHVRLVTQKTRACDRRRAYKVKASAVVEDEEQRMLRFFADSVKTITLAAVGTTMVVKHDASTIVYLIGALGITVLVKTLKMIINESRPTDKRTSSSGMPSSHATVLCFLSTYLALDIWNANSLAPFVSIGLLLMTAGGSIVRVVIGYHTWAQVAVGAGLGTLGGVGWHRFAKATALPALDSVATQEVLNLLSVLILVSGGLIFFGREIFKKKSKADRASEQ</sequence>
<reference evidence="3 4" key="1">
    <citation type="journal article" date="2023" name="Nat. Commun.">
        <title>Origin of minicircular mitochondrial genomes in red algae.</title>
        <authorList>
            <person name="Lee Y."/>
            <person name="Cho C.H."/>
            <person name="Lee Y.M."/>
            <person name="Park S.I."/>
            <person name="Yang J.H."/>
            <person name="West J.A."/>
            <person name="Bhattacharya D."/>
            <person name="Yoon H.S."/>
        </authorList>
    </citation>
    <scope>NUCLEOTIDE SEQUENCE [LARGE SCALE GENOMIC DNA]</scope>
    <source>
        <strain evidence="3 4">CCMP1338</strain>
        <tissue evidence="3">Whole cell</tissue>
    </source>
</reference>
<feature type="transmembrane region" description="Helical" evidence="1">
    <location>
        <begin position="148"/>
        <end position="167"/>
    </location>
</feature>
<dbReference type="SMART" id="SM00014">
    <property type="entry name" value="acidPPc"/>
    <property type="match status" value="1"/>
</dbReference>
<gene>
    <name evidence="3" type="ORF">NDN08_008346</name>
</gene>
<organism evidence="3 4">
    <name type="scientific">Rhodosorus marinus</name>
    <dbReference type="NCBI Taxonomy" id="101924"/>
    <lineage>
        <taxon>Eukaryota</taxon>
        <taxon>Rhodophyta</taxon>
        <taxon>Stylonematophyceae</taxon>
        <taxon>Stylonematales</taxon>
        <taxon>Stylonemataceae</taxon>
        <taxon>Rhodosorus</taxon>
    </lineage>
</organism>
<evidence type="ECO:0000313" key="3">
    <source>
        <dbReference type="EMBL" id="KAJ8908255.1"/>
    </source>
</evidence>
<evidence type="ECO:0000259" key="2">
    <source>
        <dbReference type="SMART" id="SM00014"/>
    </source>
</evidence>
<protein>
    <recommendedName>
        <fullName evidence="2">Phosphatidic acid phosphatase type 2/haloperoxidase domain-containing protein</fullName>
    </recommendedName>
</protein>
<feature type="domain" description="Phosphatidic acid phosphatase type 2/haloperoxidase" evidence="2">
    <location>
        <begin position="84"/>
        <end position="190"/>
    </location>
</feature>
<keyword evidence="1" id="KW-0472">Membrane</keyword>
<proteinExistence type="predicted"/>
<dbReference type="PANTHER" id="PTHR14969:SF13">
    <property type="entry name" value="AT30094P"/>
    <property type="match status" value="1"/>
</dbReference>
<feature type="transmembrane region" description="Helical" evidence="1">
    <location>
        <begin position="172"/>
        <end position="189"/>
    </location>
</feature>
<dbReference type="InterPro" id="IPR000326">
    <property type="entry name" value="PAP2/HPO"/>
</dbReference>
<dbReference type="AlphaFoldDB" id="A0AAV8V068"/>
<feature type="transmembrane region" description="Helical" evidence="1">
    <location>
        <begin position="209"/>
        <end position="226"/>
    </location>
</feature>
<dbReference type="GO" id="GO:0042392">
    <property type="term" value="F:sphingosine-1-phosphate phosphatase activity"/>
    <property type="evidence" value="ECO:0007669"/>
    <property type="project" value="TreeGrafter"/>
</dbReference>
<evidence type="ECO:0000256" key="1">
    <source>
        <dbReference type="SAM" id="Phobius"/>
    </source>
</evidence>
<accession>A0AAV8V068</accession>
<keyword evidence="4" id="KW-1185">Reference proteome</keyword>
<dbReference type="InterPro" id="IPR036938">
    <property type="entry name" value="PAP2/HPO_sf"/>
</dbReference>
<dbReference type="PANTHER" id="PTHR14969">
    <property type="entry name" value="SPHINGOSINE-1-PHOSPHATE PHOSPHOHYDROLASE"/>
    <property type="match status" value="1"/>
</dbReference>
<comment type="caution">
    <text evidence="3">The sequence shown here is derived from an EMBL/GenBank/DDBJ whole genome shotgun (WGS) entry which is preliminary data.</text>
</comment>
<dbReference type="EMBL" id="JAMWBK010000002">
    <property type="protein sequence ID" value="KAJ8908255.1"/>
    <property type="molecule type" value="Genomic_DNA"/>
</dbReference>
<feature type="transmembrane region" description="Helical" evidence="1">
    <location>
        <begin position="84"/>
        <end position="105"/>
    </location>
</feature>
<keyword evidence="1" id="KW-1133">Transmembrane helix</keyword>
<dbReference type="SUPFAM" id="SSF48317">
    <property type="entry name" value="Acid phosphatase/Vanadium-dependent haloperoxidase"/>
    <property type="match status" value="1"/>
</dbReference>
<dbReference type="Pfam" id="PF01569">
    <property type="entry name" value="PAP2"/>
    <property type="match status" value="1"/>
</dbReference>